<dbReference type="PANTHER" id="PTHR10587">
    <property type="entry name" value="GLYCOSYL TRANSFERASE-RELATED"/>
    <property type="match status" value="1"/>
</dbReference>
<comment type="similarity">
    <text evidence="4">Belongs to the polysaccharide deacetylase family.</text>
</comment>
<comment type="cofactor">
    <cofactor evidence="1">
        <name>Co(2+)</name>
        <dbReference type="ChEBI" id="CHEBI:48828"/>
    </cofactor>
</comment>
<name>L8X1R1_THACA</name>
<evidence type="ECO:0000256" key="2">
    <source>
        <dbReference type="ARBA" id="ARBA00004191"/>
    </source>
</evidence>
<protein>
    <recommendedName>
        <fullName evidence="20">chitin deacetylase</fullName>
        <ecNumber evidence="20">3.5.1.41</ecNumber>
    </recommendedName>
</protein>
<evidence type="ECO:0000256" key="15">
    <source>
        <dbReference type="ARBA" id="ARBA00023277"/>
    </source>
</evidence>
<evidence type="ECO:0000259" key="24">
    <source>
        <dbReference type="PROSITE" id="PS51677"/>
    </source>
</evidence>
<dbReference type="AlphaFoldDB" id="L8X1R1"/>
<keyword evidence="7" id="KW-0964">Secreted</keyword>
<evidence type="ECO:0000256" key="17">
    <source>
        <dbReference type="ARBA" id="ARBA00023288"/>
    </source>
</evidence>
<keyword evidence="16" id="KW-0170">Cobalt</keyword>
<dbReference type="InterPro" id="IPR002509">
    <property type="entry name" value="NODB_dom"/>
</dbReference>
<evidence type="ECO:0000256" key="4">
    <source>
        <dbReference type="ARBA" id="ARBA00010973"/>
    </source>
</evidence>
<dbReference type="OMA" id="YMSGHQI"/>
<feature type="domain" description="NodB homology" evidence="24">
    <location>
        <begin position="216"/>
        <end position="411"/>
    </location>
</feature>
<evidence type="ECO:0000256" key="10">
    <source>
        <dbReference type="ARBA" id="ARBA00022729"/>
    </source>
</evidence>
<dbReference type="SUPFAM" id="SSF88713">
    <property type="entry name" value="Glycoside hydrolase/deacetylase"/>
    <property type="match status" value="1"/>
</dbReference>
<evidence type="ECO:0000256" key="11">
    <source>
        <dbReference type="ARBA" id="ARBA00022801"/>
    </source>
</evidence>
<evidence type="ECO:0000256" key="9">
    <source>
        <dbReference type="ARBA" id="ARBA00022723"/>
    </source>
</evidence>
<gene>
    <name evidence="25" type="ORF">AG1IA_02933</name>
</gene>
<keyword evidence="18" id="KW-0961">Cell wall biogenesis/degradation</keyword>
<comment type="subcellular location">
    <subcellularLocation>
        <location evidence="3">Cell membrane</location>
        <topology evidence="3">Lipid-anchor</topology>
        <topology evidence="3">GPI-anchor</topology>
    </subcellularLocation>
    <subcellularLocation>
        <location evidence="2">Secreted</location>
        <location evidence="2">Cell wall</location>
    </subcellularLocation>
</comment>
<evidence type="ECO:0000256" key="21">
    <source>
        <dbReference type="ARBA" id="ARBA00048494"/>
    </source>
</evidence>
<dbReference type="PROSITE" id="PS51677">
    <property type="entry name" value="NODB"/>
    <property type="match status" value="1"/>
</dbReference>
<dbReference type="GO" id="GO:0000272">
    <property type="term" value="P:polysaccharide catabolic process"/>
    <property type="evidence" value="ECO:0007669"/>
    <property type="project" value="UniProtKB-KW"/>
</dbReference>
<dbReference type="Proteomes" id="UP000011668">
    <property type="component" value="Unassembled WGS sequence"/>
</dbReference>
<sequence length="556" mass="58539">MHSNQSARFAHAKPQEATAEVPNEFRPSGRLGSVACLGLPFLTSIQNKMIALTAVLAAAAVVNAQITPRQAATSTRANVSIAPPALSSTNPTAVPLSSIYASAPTQATVALHTTYAAGATPPISGAPPLPTSAITAANWPALDQIPPLDSPQVKQWIQEVTNSGIKIPNIGQTQLGGCGDPANAAALANATAQGNCWWTCGGCSRETDITTCPDKATWGLSFDDGPSPYTPDLLNYLDANNIKSTFFVVGSRAISRPEMLQAEYMGGHQLSVHTWSHPTLTTLTNEQIIAELGWTREAIKQITGVTPNTMRPPYGDIDDRVRAIANAMKLTPIIWTSANGGSFDTNDWHIPSGLSAAEVLNSFDKILDTASELSTGFIVLAHDLYQQTVDLAVGYVLPDAQARKFNMMSIVECLKKPLSEAYIETSSNSSSPASTGTHTASSSQSSATSGSGSNSGQSSGGSNGATRAVGGLVGALVGIAAVGLAVRRRCLGLCKDHLPRAVRRLAPRTGVERSSAWPRYLKFTRGVGMFSQLTGSLRMGPDKWCSVYFACDRKGL</sequence>
<dbReference type="InterPro" id="IPR011330">
    <property type="entry name" value="Glyco_hydro/deAcase_b/a-brl"/>
</dbReference>
<evidence type="ECO:0000256" key="3">
    <source>
        <dbReference type="ARBA" id="ARBA00004609"/>
    </source>
</evidence>
<evidence type="ECO:0000256" key="12">
    <source>
        <dbReference type="ARBA" id="ARBA00023024"/>
    </source>
</evidence>
<dbReference type="EMBL" id="AFRT01000621">
    <property type="protein sequence ID" value="ELU43037.1"/>
    <property type="molecule type" value="Genomic_DNA"/>
</dbReference>
<dbReference type="GO" id="GO:0046872">
    <property type="term" value="F:metal ion binding"/>
    <property type="evidence" value="ECO:0007669"/>
    <property type="project" value="UniProtKB-KW"/>
</dbReference>
<proteinExistence type="inferred from homology"/>
<evidence type="ECO:0000256" key="19">
    <source>
        <dbReference type="ARBA" id="ARBA00023326"/>
    </source>
</evidence>
<keyword evidence="19" id="KW-0624">Polysaccharide degradation</keyword>
<evidence type="ECO:0000256" key="14">
    <source>
        <dbReference type="ARBA" id="ARBA00023180"/>
    </source>
</evidence>
<keyword evidence="11" id="KW-0378">Hydrolase</keyword>
<dbReference type="EC" id="3.5.1.41" evidence="20"/>
<evidence type="ECO:0000256" key="23">
    <source>
        <dbReference type="SAM" id="Phobius"/>
    </source>
</evidence>
<dbReference type="FunFam" id="3.20.20.370:FF:000004">
    <property type="entry name" value="Related to Chitin deacetylase"/>
    <property type="match status" value="1"/>
</dbReference>
<evidence type="ECO:0000256" key="20">
    <source>
        <dbReference type="ARBA" id="ARBA00024056"/>
    </source>
</evidence>
<evidence type="ECO:0000256" key="22">
    <source>
        <dbReference type="SAM" id="MobiDB-lite"/>
    </source>
</evidence>
<dbReference type="SMR" id="L8X1R1"/>
<feature type="region of interest" description="Disordered" evidence="22">
    <location>
        <begin position="1"/>
        <end position="25"/>
    </location>
</feature>
<reference evidence="25 26" key="1">
    <citation type="journal article" date="2013" name="Nat. Commun.">
        <title>The evolution and pathogenic mechanisms of the rice sheath blight pathogen.</title>
        <authorList>
            <person name="Zheng A."/>
            <person name="Lin R."/>
            <person name="Xu L."/>
            <person name="Qin P."/>
            <person name="Tang C."/>
            <person name="Ai P."/>
            <person name="Zhang D."/>
            <person name="Liu Y."/>
            <person name="Sun Z."/>
            <person name="Feng H."/>
            <person name="Wang Y."/>
            <person name="Chen Y."/>
            <person name="Liang X."/>
            <person name="Fu R."/>
            <person name="Li Q."/>
            <person name="Zhang J."/>
            <person name="Yu X."/>
            <person name="Xie Z."/>
            <person name="Ding L."/>
            <person name="Guan P."/>
            <person name="Tang J."/>
            <person name="Liang Y."/>
            <person name="Wang S."/>
            <person name="Deng Q."/>
            <person name="Li S."/>
            <person name="Zhu J."/>
            <person name="Wang L."/>
            <person name="Liu H."/>
            <person name="Li P."/>
        </authorList>
    </citation>
    <scope>NUCLEOTIDE SEQUENCE [LARGE SCALE GENOMIC DNA]</scope>
    <source>
        <strain evidence="26">AG-1 IA</strain>
    </source>
</reference>
<keyword evidence="5" id="KW-1003">Cell membrane</keyword>
<comment type="catalytic activity">
    <reaction evidence="21">
        <text>[(1-&gt;4)-N-acetyl-beta-D-glucosaminyl](n) + n H2O = chitosan + n acetate</text>
        <dbReference type="Rhea" id="RHEA:10464"/>
        <dbReference type="Rhea" id="RHEA-COMP:9593"/>
        <dbReference type="Rhea" id="RHEA-COMP:9597"/>
        <dbReference type="ChEBI" id="CHEBI:15377"/>
        <dbReference type="ChEBI" id="CHEBI:17029"/>
        <dbReference type="ChEBI" id="CHEBI:30089"/>
        <dbReference type="ChEBI" id="CHEBI:57704"/>
        <dbReference type="EC" id="3.5.1.41"/>
    </reaction>
    <physiologicalReaction direction="left-to-right" evidence="21">
        <dbReference type="Rhea" id="RHEA:10465"/>
    </physiologicalReaction>
</comment>
<keyword evidence="6" id="KW-0134">Cell wall</keyword>
<keyword evidence="9" id="KW-0479">Metal-binding</keyword>
<dbReference type="GO" id="GO:0071555">
    <property type="term" value="P:cell wall organization"/>
    <property type="evidence" value="ECO:0007669"/>
    <property type="project" value="UniProtKB-KW"/>
</dbReference>
<dbReference type="Pfam" id="PF01522">
    <property type="entry name" value="Polysacc_deac_1"/>
    <property type="match status" value="1"/>
</dbReference>
<dbReference type="STRING" id="983506.L8X1R1"/>
<dbReference type="OrthoDB" id="407355at2759"/>
<dbReference type="GO" id="GO:0004099">
    <property type="term" value="F:chitin deacetylase activity"/>
    <property type="evidence" value="ECO:0007669"/>
    <property type="project" value="UniProtKB-EC"/>
</dbReference>
<evidence type="ECO:0000256" key="13">
    <source>
        <dbReference type="ARBA" id="ARBA00023136"/>
    </source>
</evidence>
<dbReference type="GO" id="GO:0005886">
    <property type="term" value="C:plasma membrane"/>
    <property type="evidence" value="ECO:0007669"/>
    <property type="project" value="UniProtKB-SubCell"/>
</dbReference>
<evidence type="ECO:0000256" key="7">
    <source>
        <dbReference type="ARBA" id="ARBA00022525"/>
    </source>
</evidence>
<dbReference type="GO" id="GO:0098552">
    <property type="term" value="C:side of membrane"/>
    <property type="evidence" value="ECO:0007669"/>
    <property type="project" value="UniProtKB-KW"/>
</dbReference>
<evidence type="ECO:0000256" key="5">
    <source>
        <dbReference type="ARBA" id="ARBA00022475"/>
    </source>
</evidence>
<feature type="transmembrane region" description="Helical" evidence="23">
    <location>
        <begin position="468"/>
        <end position="486"/>
    </location>
</feature>
<evidence type="ECO:0000256" key="8">
    <source>
        <dbReference type="ARBA" id="ARBA00022622"/>
    </source>
</evidence>
<keyword evidence="23" id="KW-0812">Transmembrane</keyword>
<organism evidence="25 26">
    <name type="scientific">Thanatephorus cucumeris (strain AG1-IA)</name>
    <name type="common">Rice sheath blight fungus</name>
    <name type="synonym">Rhizoctonia solani</name>
    <dbReference type="NCBI Taxonomy" id="983506"/>
    <lineage>
        <taxon>Eukaryota</taxon>
        <taxon>Fungi</taxon>
        <taxon>Dikarya</taxon>
        <taxon>Basidiomycota</taxon>
        <taxon>Agaricomycotina</taxon>
        <taxon>Agaricomycetes</taxon>
        <taxon>Cantharellales</taxon>
        <taxon>Ceratobasidiaceae</taxon>
        <taxon>Rhizoctonia</taxon>
        <taxon>Rhizoctonia solani AG-1</taxon>
    </lineage>
</organism>
<evidence type="ECO:0000256" key="1">
    <source>
        <dbReference type="ARBA" id="ARBA00001941"/>
    </source>
</evidence>
<dbReference type="InterPro" id="IPR050248">
    <property type="entry name" value="Polysacc_deacetylase_ArnD"/>
</dbReference>
<keyword evidence="13 23" id="KW-0472">Membrane</keyword>
<keyword evidence="8" id="KW-0336">GPI-anchor</keyword>
<dbReference type="Gene3D" id="3.20.20.370">
    <property type="entry name" value="Glycoside hydrolase/deacetylase"/>
    <property type="match status" value="1"/>
</dbReference>
<evidence type="ECO:0000256" key="6">
    <source>
        <dbReference type="ARBA" id="ARBA00022512"/>
    </source>
</evidence>
<dbReference type="GO" id="GO:0006032">
    <property type="term" value="P:chitin catabolic process"/>
    <property type="evidence" value="ECO:0007669"/>
    <property type="project" value="UniProtKB-KW"/>
</dbReference>
<feature type="region of interest" description="Disordered" evidence="22">
    <location>
        <begin position="425"/>
        <end position="463"/>
    </location>
</feature>
<evidence type="ECO:0000313" key="25">
    <source>
        <dbReference type="EMBL" id="ELU43037.1"/>
    </source>
</evidence>
<dbReference type="HOGENOM" id="CLU_030200_2_1_1"/>
<dbReference type="GO" id="GO:0009272">
    <property type="term" value="P:fungal-type cell wall biogenesis"/>
    <property type="evidence" value="ECO:0007669"/>
    <property type="project" value="UniProtKB-ARBA"/>
</dbReference>
<keyword evidence="15" id="KW-0119">Carbohydrate metabolism</keyword>
<evidence type="ECO:0000313" key="26">
    <source>
        <dbReference type="Proteomes" id="UP000011668"/>
    </source>
</evidence>
<dbReference type="PANTHER" id="PTHR10587:SF133">
    <property type="entry name" value="CHITIN DEACETYLASE 1-RELATED"/>
    <property type="match status" value="1"/>
</dbReference>
<keyword evidence="12" id="KW-0146">Chitin degradation</keyword>
<keyword evidence="14" id="KW-0325">Glycoprotein</keyword>
<keyword evidence="26" id="KW-1185">Reference proteome</keyword>
<evidence type="ECO:0000256" key="18">
    <source>
        <dbReference type="ARBA" id="ARBA00023316"/>
    </source>
</evidence>
<accession>L8X1R1</accession>
<keyword evidence="10" id="KW-0732">Signal</keyword>
<comment type="caution">
    <text evidence="25">The sequence shown here is derived from an EMBL/GenBank/DDBJ whole genome shotgun (WGS) entry which is preliminary data.</text>
</comment>
<keyword evidence="17" id="KW-0449">Lipoprotein</keyword>
<evidence type="ECO:0000256" key="16">
    <source>
        <dbReference type="ARBA" id="ARBA00023285"/>
    </source>
</evidence>
<keyword evidence="23" id="KW-1133">Transmembrane helix</keyword>
<feature type="compositionally biased region" description="Low complexity" evidence="22">
    <location>
        <begin position="426"/>
        <end position="457"/>
    </location>
</feature>